<dbReference type="Pfam" id="PF07264">
    <property type="entry name" value="EI24"/>
    <property type="match status" value="1"/>
</dbReference>
<dbReference type="Proteomes" id="UP001354989">
    <property type="component" value="Chromosome"/>
</dbReference>
<dbReference type="InterPro" id="IPR059112">
    <property type="entry name" value="CysZ/EI24"/>
</dbReference>
<proteinExistence type="predicted"/>
<protein>
    <recommendedName>
        <fullName evidence="13">CysZ protein</fullName>
    </recommendedName>
</protein>
<feature type="transmembrane region" description="Helical" evidence="10">
    <location>
        <begin position="219"/>
        <end position="241"/>
    </location>
</feature>
<evidence type="ECO:0000256" key="1">
    <source>
        <dbReference type="ARBA" id="ARBA00004141"/>
    </source>
</evidence>
<evidence type="ECO:0000256" key="4">
    <source>
        <dbReference type="ARBA" id="ARBA00022519"/>
    </source>
</evidence>
<evidence type="ECO:0000313" key="12">
    <source>
        <dbReference type="Proteomes" id="UP001354989"/>
    </source>
</evidence>
<name>A0ABM7VCN6_9BACT</name>
<dbReference type="EMBL" id="AP025292">
    <property type="protein sequence ID" value="BDC98701.1"/>
    <property type="molecule type" value="Genomic_DNA"/>
</dbReference>
<accession>A0ABM7VCN6</accession>
<organism evidence="11 12">
    <name type="scientific">Persicobacter psychrovividus</name>
    <dbReference type="NCBI Taxonomy" id="387638"/>
    <lineage>
        <taxon>Bacteria</taxon>
        <taxon>Pseudomonadati</taxon>
        <taxon>Bacteroidota</taxon>
        <taxon>Cytophagia</taxon>
        <taxon>Cytophagales</taxon>
        <taxon>Persicobacteraceae</taxon>
        <taxon>Persicobacter</taxon>
    </lineage>
</organism>
<keyword evidence="3" id="KW-1003">Cell membrane</keyword>
<dbReference type="InterPro" id="IPR050480">
    <property type="entry name" value="CysZ-like"/>
</dbReference>
<evidence type="ECO:0000313" key="11">
    <source>
        <dbReference type="EMBL" id="BDC98701.1"/>
    </source>
</evidence>
<evidence type="ECO:0000256" key="3">
    <source>
        <dbReference type="ARBA" id="ARBA00022475"/>
    </source>
</evidence>
<evidence type="ECO:0000256" key="7">
    <source>
        <dbReference type="ARBA" id="ARBA00022989"/>
    </source>
</evidence>
<feature type="transmembrane region" description="Helical" evidence="10">
    <location>
        <begin position="28"/>
        <end position="50"/>
    </location>
</feature>
<evidence type="ECO:0000256" key="10">
    <source>
        <dbReference type="SAM" id="Phobius"/>
    </source>
</evidence>
<dbReference type="PANTHER" id="PTHR37468">
    <property type="entry name" value="SULFATE TRANSPORTER CYSZ"/>
    <property type="match status" value="1"/>
</dbReference>
<sequence>MQSSHIRQFFDAIKAYRLAWRFVVTNRMWWIFLVPFGLAVGLFTLVDWLSGQLHVHLWELISGHFPILLEPSWWWEFTSWLLKLTLKVLLFLFYLKIYRYLTLLLLSPVFSMVSELLQNKLTGHQKPFSFVATLKDFWRGVRVAFRNLSRELFYSLIIYVLALLLPIGLPIYSVLLLLVESYFWGAAMIDYRNEYFGLSVRKSIDMQSKFKGLAIGNGLILNLGLLVPLAGITFMPMLALISAGISLHQKPTAS</sequence>
<keyword evidence="8" id="KW-0764">Sulfate transport</keyword>
<comment type="subcellular location">
    <subcellularLocation>
        <location evidence="1">Membrane</location>
        <topology evidence="1">Multi-pass membrane protein</topology>
    </subcellularLocation>
</comment>
<keyword evidence="6 10" id="KW-0812">Transmembrane</keyword>
<reference evidence="11 12" key="1">
    <citation type="submission" date="2021-12" db="EMBL/GenBank/DDBJ databases">
        <title>Genome sequencing of bacteria with rrn-lacking chromosome and rrn-plasmid.</title>
        <authorList>
            <person name="Anda M."/>
            <person name="Iwasaki W."/>
        </authorList>
    </citation>
    <scope>NUCLEOTIDE SEQUENCE [LARGE SCALE GENOMIC DNA]</scope>
    <source>
        <strain evidence="11 12">NBRC 101262</strain>
    </source>
</reference>
<keyword evidence="5" id="KW-0028">Amino-acid biosynthesis</keyword>
<dbReference type="PANTHER" id="PTHR37468:SF1">
    <property type="entry name" value="SULFATE TRANSPORTER CYSZ"/>
    <property type="match status" value="1"/>
</dbReference>
<evidence type="ECO:0000256" key="5">
    <source>
        <dbReference type="ARBA" id="ARBA00022605"/>
    </source>
</evidence>
<evidence type="ECO:0000256" key="8">
    <source>
        <dbReference type="ARBA" id="ARBA00023032"/>
    </source>
</evidence>
<keyword evidence="7 10" id="KW-1133">Transmembrane helix</keyword>
<keyword evidence="4" id="KW-0997">Cell inner membrane</keyword>
<evidence type="ECO:0008006" key="13">
    <source>
        <dbReference type="Google" id="ProtNLM"/>
    </source>
</evidence>
<keyword evidence="9 10" id="KW-0472">Membrane</keyword>
<evidence type="ECO:0000256" key="9">
    <source>
        <dbReference type="ARBA" id="ARBA00023136"/>
    </source>
</evidence>
<keyword evidence="2" id="KW-0813">Transport</keyword>
<evidence type="ECO:0000256" key="2">
    <source>
        <dbReference type="ARBA" id="ARBA00022448"/>
    </source>
</evidence>
<dbReference type="RefSeq" id="WP_338397817.1">
    <property type="nucleotide sequence ID" value="NZ_AP025292.1"/>
</dbReference>
<keyword evidence="12" id="KW-1185">Reference proteome</keyword>
<feature type="transmembrane region" description="Helical" evidence="10">
    <location>
        <begin position="152"/>
        <end position="179"/>
    </location>
</feature>
<evidence type="ECO:0000256" key="6">
    <source>
        <dbReference type="ARBA" id="ARBA00022692"/>
    </source>
</evidence>
<gene>
    <name evidence="11" type="ORF">PEPS_09820</name>
</gene>